<dbReference type="InterPro" id="IPR045062">
    <property type="entry name" value="Cyt_c_biogenesis_CcsA/CcmC"/>
</dbReference>
<accession>A0AA92TTV3</accession>
<evidence type="ECO:0000256" key="6">
    <source>
        <dbReference type="SAM" id="Phobius"/>
    </source>
</evidence>
<evidence type="ECO:0000256" key="3">
    <source>
        <dbReference type="ARBA" id="ARBA00022748"/>
    </source>
</evidence>
<evidence type="ECO:0000256" key="1">
    <source>
        <dbReference type="ARBA" id="ARBA00004141"/>
    </source>
</evidence>
<protein>
    <submittedName>
        <fullName evidence="9">Cytochrome C biogenesis protein</fullName>
    </submittedName>
</protein>
<dbReference type="Pfam" id="PF05140">
    <property type="entry name" value="ResB"/>
    <property type="match status" value="1"/>
</dbReference>
<evidence type="ECO:0000259" key="7">
    <source>
        <dbReference type="Pfam" id="PF01578"/>
    </source>
</evidence>
<dbReference type="RefSeq" id="WP_118078999.1">
    <property type="nucleotide sequence ID" value="NZ_QRYP01000003.1"/>
</dbReference>
<evidence type="ECO:0000313" key="10">
    <source>
        <dbReference type="Proteomes" id="UP000285236"/>
    </source>
</evidence>
<keyword evidence="5 6" id="KW-0472">Membrane</keyword>
<feature type="transmembrane region" description="Helical" evidence="6">
    <location>
        <begin position="604"/>
        <end position="629"/>
    </location>
</feature>
<dbReference type="InterPro" id="IPR002541">
    <property type="entry name" value="Cyt_c_assembly"/>
</dbReference>
<evidence type="ECO:0000256" key="2">
    <source>
        <dbReference type="ARBA" id="ARBA00022692"/>
    </source>
</evidence>
<feature type="transmembrane region" description="Helical" evidence="6">
    <location>
        <begin position="37"/>
        <end position="58"/>
    </location>
</feature>
<feature type="transmembrane region" description="Helical" evidence="6">
    <location>
        <begin position="187"/>
        <end position="208"/>
    </location>
</feature>
<reference evidence="9 10" key="1">
    <citation type="submission" date="2018-08" db="EMBL/GenBank/DDBJ databases">
        <title>A genome reference for cultivated species of the human gut microbiota.</title>
        <authorList>
            <person name="Zou Y."/>
            <person name="Xue W."/>
            <person name="Luo G."/>
        </authorList>
    </citation>
    <scope>NUCLEOTIDE SEQUENCE [LARGE SCALE GENOMIC DNA]</scope>
    <source>
        <strain evidence="9 10">AF15-25</strain>
    </source>
</reference>
<feature type="transmembrane region" description="Helical" evidence="6">
    <location>
        <begin position="711"/>
        <end position="730"/>
    </location>
</feature>
<dbReference type="InterPro" id="IPR007816">
    <property type="entry name" value="ResB-like_domain"/>
</dbReference>
<keyword evidence="4 6" id="KW-1133">Transmembrane helix</keyword>
<feature type="transmembrane region" description="Helical" evidence="6">
    <location>
        <begin position="229"/>
        <end position="247"/>
    </location>
</feature>
<dbReference type="PANTHER" id="PTHR30071:SF1">
    <property type="entry name" value="CYTOCHROME B_B6 PROTEIN-RELATED"/>
    <property type="match status" value="1"/>
</dbReference>
<evidence type="ECO:0000259" key="8">
    <source>
        <dbReference type="Pfam" id="PF05140"/>
    </source>
</evidence>
<sequence length="737" mass="84160">MNKLKSFIISLAAIIIIVMMAATFVENSKGTAFAQTHIYSSLWFVIAWAILAVVSFIYMLKHRLFRRISVWMVHMAFLIILLGALTSWLTSKSGDVYLRQGVPSKELVLKDKTTEQLDFTLKLKDFKVINYPGTDAPMDYVSEITADNEPVNISMNNIGQYQGYRFTQAGYDEDMKGTHLGVYYDPYGIAITYIGYFILFVALLNMLISKRTNMRRFYHLAVDQQAAKTLLLTILLAMPAFLSPVQAQELRKVDNQIADDFGKICVLYNSRICPINTVATTFVTKLSGKPSWNGMTANQIFCGWVFDVANWENAKMIEVKSKEAQEVLGITGKWASFSDFWNQYNEYKLDKPLKEAYRSGNKELQKNLRDADEKFNIIRMLYNGELLRMYPYTDKNGNITWLAPGEKNVHGYLPPKEWYFVRKSMDYLAESIIMNNEDRAKTLISKIYDYQHIRGEKVIPSQTAIYAELTYNVINTQRWPIMLYLTVALLAVIASTIRLNDRKRKIQTIISTSLAGIMLLQTTIVIGLRWYISAHLPLSNGYETMQFLAWSVLLITLLLRKRFSIILHYGPLLAAFALLVAMITDSNPQLTQLMPVLQSPLLSVHVMVIMFSYALFGLTALIGIQGIIAHIRKDTASESKLAALSQFLLYPAVALIAVGIFIGAIWANVSWGKYWSWDAKETWALITMLIYAAPLHNDIRWMHKPLHIHIYMLIAFLSVLMTYFGVNYFLPGMHSYA</sequence>
<comment type="caution">
    <text evidence="9">The sequence shown here is derived from an EMBL/GenBank/DDBJ whole genome shotgun (WGS) entry which is preliminary data.</text>
</comment>
<feature type="transmembrane region" description="Helical" evidence="6">
    <location>
        <begin position="641"/>
        <end position="667"/>
    </location>
</feature>
<name>A0AA92TTV3_9BACT</name>
<feature type="domain" description="ResB-like" evidence="8">
    <location>
        <begin position="65"/>
        <end position="174"/>
    </location>
</feature>
<dbReference type="AlphaFoldDB" id="A0AA92TTV3"/>
<feature type="transmembrane region" description="Helical" evidence="6">
    <location>
        <begin position="70"/>
        <end position="89"/>
    </location>
</feature>
<dbReference type="Proteomes" id="UP000285236">
    <property type="component" value="Unassembled WGS sequence"/>
</dbReference>
<feature type="transmembrane region" description="Helical" evidence="6">
    <location>
        <begin position="544"/>
        <end position="559"/>
    </location>
</feature>
<evidence type="ECO:0000256" key="4">
    <source>
        <dbReference type="ARBA" id="ARBA00022989"/>
    </source>
</evidence>
<comment type="subcellular location">
    <subcellularLocation>
        <location evidence="1">Membrane</location>
        <topology evidence="1">Multi-pass membrane protein</topology>
    </subcellularLocation>
</comment>
<dbReference type="Pfam" id="PF01578">
    <property type="entry name" value="Cytochrom_C_asm"/>
    <property type="match status" value="1"/>
</dbReference>
<organism evidence="9 10">
    <name type="scientific">Segatella copri</name>
    <dbReference type="NCBI Taxonomy" id="165179"/>
    <lineage>
        <taxon>Bacteria</taxon>
        <taxon>Pseudomonadati</taxon>
        <taxon>Bacteroidota</taxon>
        <taxon>Bacteroidia</taxon>
        <taxon>Bacteroidales</taxon>
        <taxon>Prevotellaceae</taxon>
        <taxon>Segatella</taxon>
    </lineage>
</organism>
<dbReference type="GO" id="GO:0017004">
    <property type="term" value="P:cytochrome complex assembly"/>
    <property type="evidence" value="ECO:0007669"/>
    <property type="project" value="UniProtKB-KW"/>
</dbReference>
<evidence type="ECO:0000256" key="5">
    <source>
        <dbReference type="ARBA" id="ARBA00023136"/>
    </source>
</evidence>
<keyword evidence="2 6" id="KW-0812">Transmembrane</keyword>
<feature type="transmembrane region" description="Helical" evidence="6">
    <location>
        <begin position="479"/>
        <end position="497"/>
    </location>
</feature>
<feature type="transmembrane region" description="Helical" evidence="6">
    <location>
        <begin position="566"/>
        <end position="584"/>
    </location>
</feature>
<dbReference type="EMBL" id="QRYP01000003">
    <property type="protein sequence ID" value="RGV00470.1"/>
    <property type="molecule type" value="Genomic_DNA"/>
</dbReference>
<proteinExistence type="predicted"/>
<keyword evidence="3" id="KW-0201">Cytochrome c-type biogenesis</keyword>
<dbReference type="PANTHER" id="PTHR30071">
    <property type="entry name" value="HEME EXPORTER PROTEIN C"/>
    <property type="match status" value="1"/>
</dbReference>
<feature type="domain" description="Cytochrome c assembly protein" evidence="7">
    <location>
        <begin position="538"/>
        <end position="734"/>
    </location>
</feature>
<feature type="transmembrane region" description="Helical" evidence="6">
    <location>
        <begin position="509"/>
        <end position="532"/>
    </location>
</feature>
<gene>
    <name evidence="9" type="ORF">DWW35_02035</name>
</gene>
<evidence type="ECO:0000313" key="9">
    <source>
        <dbReference type="EMBL" id="RGV00470.1"/>
    </source>
</evidence>
<feature type="transmembrane region" description="Helical" evidence="6">
    <location>
        <begin position="7"/>
        <end position="25"/>
    </location>
</feature>
<dbReference type="GO" id="GO:0020037">
    <property type="term" value="F:heme binding"/>
    <property type="evidence" value="ECO:0007669"/>
    <property type="project" value="InterPro"/>
</dbReference>
<dbReference type="GO" id="GO:0005886">
    <property type="term" value="C:plasma membrane"/>
    <property type="evidence" value="ECO:0007669"/>
    <property type="project" value="TreeGrafter"/>
</dbReference>